<dbReference type="InterPro" id="IPR043504">
    <property type="entry name" value="Peptidase_S1_PA_chymotrypsin"/>
</dbReference>
<dbReference type="InterPro" id="IPR009003">
    <property type="entry name" value="Peptidase_S1_PA"/>
</dbReference>
<gene>
    <name evidence="2" type="ORF">Pan161_59730</name>
</gene>
<evidence type="ECO:0008006" key="4">
    <source>
        <dbReference type="Google" id="ProtNLM"/>
    </source>
</evidence>
<dbReference type="SUPFAM" id="SSF50494">
    <property type="entry name" value="Trypsin-like serine proteases"/>
    <property type="match status" value="1"/>
</dbReference>
<dbReference type="EMBL" id="CP036343">
    <property type="protein sequence ID" value="QDT94278.1"/>
    <property type="molecule type" value="Genomic_DNA"/>
</dbReference>
<keyword evidence="1" id="KW-0732">Signal</keyword>
<reference evidence="2 3" key="1">
    <citation type="submission" date="2019-02" db="EMBL/GenBank/DDBJ databases">
        <title>Deep-cultivation of Planctomycetes and their phenomic and genomic characterization uncovers novel biology.</title>
        <authorList>
            <person name="Wiegand S."/>
            <person name="Jogler M."/>
            <person name="Boedeker C."/>
            <person name="Pinto D."/>
            <person name="Vollmers J."/>
            <person name="Rivas-Marin E."/>
            <person name="Kohn T."/>
            <person name="Peeters S.H."/>
            <person name="Heuer A."/>
            <person name="Rast P."/>
            <person name="Oberbeckmann S."/>
            <person name="Bunk B."/>
            <person name="Jeske O."/>
            <person name="Meyerdierks A."/>
            <person name="Storesund J.E."/>
            <person name="Kallscheuer N."/>
            <person name="Luecker S."/>
            <person name="Lage O.M."/>
            <person name="Pohl T."/>
            <person name="Merkel B.J."/>
            <person name="Hornburger P."/>
            <person name="Mueller R.-W."/>
            <person name="Bruemmer F."/>
            <person name="Labrenz M."/>
            <person name="Spormann A.M."/>
            <person name="Op den Camp H."/>
            <person name="Overmann J."/>
            <person name="Amann R."/>
            <person name="Jetten M.S.M."/>
            <person name="Mascher T."/>
            <person name="Medema M.H."/>
            <person name="Devos D.P."/>
            <person name="Kaster A.-K."/>
            <person name="Ovreas L."/>
            <person name="Rohde M."/>
            <person name="Galperin M.Y."/>
            <person name="Jogler C."/>
        </authorList>
    </citation>
    <scope>NUCLEOTIDE SEQUENCE [LARGE SCALE GENOMIC DNA]</scope>
    <source>
        <strain evidence="2 3">Pan161</strain>
    </source>
</reference>
<feature type="signal peptide" evidence="1">
    <location>
        <begin position="1"/>
        <end position="19"/>
    </location>
</feature>
<dbReference type="Proteomes" id="UP000316855">
    <property type="component" value="Chromosome"/>
</dbReference>
<dbReference type="Pfam" id="PF13365">
    <property type="entry name" value="Trypsin_2"/>
    <property type="match status" value="1"/>
</dbReference>
<evidence type="ECO:0000256" key="1">
    <source>
        <dbReference type="SAM" id="SignalP"/>
    </source>
</evidence>
<dbReference type="RefSeq" id="WP_145232193.1">
    <property type="nucleotide sequence ID" value="NZ_CP036343.1"/>
</dbReference>
<name>A0A517VMN2_9PLAN</name>
<dbReference type="OrthoDB" id="251411at2"/>
<feature type="chain" id="PRO_5022021733" description="Serine protease" evidence="1">
    <location>
        <begin position="20"/>
        <end position="306"/>
    </location>
</feature>
<organism evidence="2 3">
    <name type="scientific">Gimesia algae</name>
    <dbReference type="NCBI Taxonomy" id="2527971"/>
    <lineage>
        <taxon>Bacteria</taxon>
        <taxon>Pseudomonadati</taxon>
        <taxon>Planctomycetota</taxon>
        <taxon>Planctomycetia</taxon>
        <taxon>Planctomycetales</taxon>
        <taxon>Planctomycetaceae</taxon>
        <taxon>Gimesia</taxon>
    </lineage>
</organism>
<accession>A0A517VMN2</accession>
<sequence precursor="true">MVRLITLFIVLLMASVLQAQVLAVRTTERQCDQNSCRQFFGTGTCTYIGNSDGKSVYITAAHVVTDVEKIHVGYGGRWWEAIVKHKEQRYDKATGQNIDFAIIETRQIPSNKCMQLSGLFPDSGVRATAYGYSNGVYNLRGLPSSIYIRNNLRGVRDPVQKGDSGGPVVVDGKVVGVISSVVEDGKMTLCTPANLVRLQVKQRYRVFPCCNCSPQRTVVLPSRPIQPQPQPQLEPVPDNTAQVNALQGEVSRLREQLDQLKNTQIPVWVVDADGNPTTWKDEKGVEHENTKTYPLGEPIKIYFPGR</sequence>
<dbReference type="Gene3D" id="2.40.10.10">
    <property type="entry name" value="Trypsin-like serine proteases"/>
    <property type="match status" value="2"/>
</dbReference>
<proteinExistence type="predicted"/>
<dbReference type="KEGG" id="gax:Pan161_59730"/>
<dbReference type="AlphaFoldDB" id="A0A517VMN2"/>
<protein>
    <recommendedName>
        <fullName evidence="4">Serine protease</fullName>
    </recommendedName>
</protein>
<keyword evidence="3" id="KW-1185">Reference proteome</keyword>
<evidence type="ECO:0000313" key="3">
    <source>
        <dbReference type="Proteomes" id="UP000316855"/>
    </source>
</evidence>
<evidence type="ECO:0000313" key="2">
    <source>
        <dbReference type="EMBL" id="QDT94278.1"/>
    </source>
</evidence>